<dbReference type="InterPro" id="IPR012902">
    <property type="entry name" value="N_methyl_site"/>
</dbReference>
<name>A0ABN8KR02_9BACI</name>
<evidence type="ECO:0000313" key="4">
    <source>
        <dbReference type="EMBL" id="CAH2716274.1"/>
    </source>
</evidence>
<keyword evidence="5" id="KW-1185">Reference proteome</keyword>
<evidence type="ECO:0000313" key="5">
    <source>
        <dbReference type="Proteomes" id="UP000838308"/>
    </source>
</evidence>
<evidence type="ECO:0000256" key="2">
    <source>
        <dbReference type="ARBA" id="ARBA00023287"/>
    </source>
</evidence>
<proteinExistence type="predicted"/>
<organism evidence="4 5">
    <name type="scientific">Neobacillus rhizosphaerae</name>
    <dbReference type="NCBI Taxonomy" id="2880965"/>
    <lineage>
        <taxon>Bacteria</taxon>
        <taxon>Bacillati</taxon>
        <taxon>Bacillota</taxon>
        <taxon>Bacilli</taxon>
        <taxon>Bacillales</taxon>
        <taxon>Bacillaceae</taxon>
        <taxon>Neobacillus</taxon>
    </lineage>
</organism>
<dbReference type="PROSITE" id="PS00409">
    <property type="entry name" value="PROKAR_NTER_METHYL"/>
    <property type="match status" value="1"/>
</dbReference>
<keyword evidence="3" id="KW-0472">Membrane</keyword>
<dbReference type="EMBL" id="CALBWS010000025">
    <property type="protein sequence ID" value="CAH2716274.1"/>
    <property type="molecule type" value="Genomic_DNA"/>
</dbReference>
<gene>
    <name evidence="4" type="ORF">BACCIP111895_03458</name>
</gene>
<dbReference type="RefSeq" id="WP_248736531.1">
    <property type="nucleotide sequence ID" value="NZ_CALBWS010000025.1"/>
</dbReference>
<reference evidence="4" key="1">
    <citation type="submission" date="2022-04" db="EMBL/GenBank/DDBJ databases">
        <authorList>
            <person name="Criscuolo A."/>
        </authorList>
    </citation>
    <scope>NUCLEOTIDE SEQUENCE</scope>
    <source>
        <strain evidence="4">CIP111895</strain>
    </source>
</reference>
<evidence type="ECO:0008006" key="6">
    <source>
        <dbReference type="Google" id="ProtNLM"/>
    </source>
</evidence>
<keyword evidence="3" id="KW-0812">Transmembrane</keyword>
<evidence type="ECO:0000256" key="3">
    <source>
        <dbReference type="SAM" id="Phobius"/>
    </source>
</evidence>
<protein>
    <recommendedName>
        <fullName evidence="6">Prepilin-type N-terminal cleavage/methylation domain-containing protein</fullName>
    </recommendedName>
</protein>
<feature type="transmembrane region" description="Helical" evidence="3">
    <location>
        <begin position="13"/>
        <end position="37"/>
    </location>
</feature>
<dbReference type="Proteomes" id="UP000838308">
    <property type="component" value="Unassembled WGS sequence"/>
</dbReference>
<dbReference type="NCBIfam" id="TIGR02532">
    <property type="entry name" value="IV_pilin_GFxxxE"/>
    <property type="match status" value="1"/>
</dbReference>
<keyword evidence="2" id="KW-0178">Competence</keyword>
<sequence>MIRNERGLTLIEVLVTLAILSIIGVIIWNVFFQGYLYSKNAMSRNSLQQEANIIITNLKKIHQTNINYTISSSNCDITVIYKKDQLTSAKTQIFSHSQICYDLEIKIDSSIKGSGPVTIEPNKSDVILKVKTSDRKNKNNIVNIDTFLYRMKGVGY</sequence>
<comment type="subcellular location">
    <subcellularLocation>
        <location evidence="1">Cell surface</location>
    </subcellularLocation>
</comment>
<keyword evidence="3" id="KW-1133">Transmembrane helix</keyword>
<dbReference type="Pfam" id="PF07963">
    <property type="entry name" value="N_methyl"/>
    <property type="match status" value="1"/>
</dbReference>
<comment type="caution">
    <text evidence="4">The sequence shown here is derived from an EMBL/GenBank/DDBJ whole genome shotgun (WGS) entry which is preliminary data.</text>
</comment>
<evidence type="ECO:0000256" key="1">
    <source>
        <dbReference type="ARBA" id="ARBA00004241"/>
    </source>
</evidence>
<accession>A0ABN8KR02</accession>